<evidence type="ECO:0008006" key="5">
    <source>
        <dbReference type="Google" id="ProtNLM"/>
    </source>
</evidence>
<reference evidence="3 4" key="1">
    <citation type="submission" date="2019-08" db="EMBL/GenBank/DDBJ databases">
        <title>Draft genome sequences of two oriental melons (Cucumis melo L. var makuwa).</title>
        <authorList>
            <person name="Kwon S.-Y."/>
        </authorList>
    </citation>
    <scope>NUCLEOTIDE SEQUENCE [LARGE SCALE GENOMIC DNA]</scope>
    <source>
        <strain evidence="4">cv. Chang Bougi</strain>
        <strain evidence="3">cv. SW 3</strain>
        <tissue evidence="1">Leaf</tissue>
    </source>
</reference>
<comment type="caution">
    <text evidence="1">The sequence shown here is derived from an EMBL/GenBank/DDBJ whole genome shotgun (WGS) entry which is preliminary data.</text>
</comment>
<organism evidence="1 3">
    <name type="scientific">Cucumis melo var. makuwa</name>
    <name type="common">Oriental melon</name>
    <dbReference type="NCBI Taxonomy" id="1194695"/>
    <lineage>
        <taxon>Eukaryota</taxon>
        <taxon>Viridiplantae</taxon>
        <taxon>Streptophyta</taxon>
        <taxon>Embryophyta</taxon>
        <taxon>Tracheophyta</taxon>
        <taxon>Spermatophyta</taxon>
        <taxon>Magnoliopsida</taxon>
        <taxon>eudicotyledons</taxon>
        <taxon>Gunneridae</taxon>
        <taxon>Pentapetalae</taxon>
        <taxon>rosids</taxon>
        <taxon>fabids</taxon>
        <taxon>Cucurbitales</taxon>
        <taxon>Cucurbitaceae</taxon>
        <taxon>Benincaseae</taxon>
        <taxon>Cucumis</taxon>
    </lineage>
</organism>
<sequence>MLVIRASPQYCRMLPHKKQTQHGKFYYIVFSWNNANERTSTFGMPPSSIEHVESCTNWRTATGTMLKLCGSSHLSPLERRLARRKGEEATHATIQGKRRNSPEIEVADARGCDAVVTPSKKKGTSFVRGLRRRWLSSTIQFIEELAPLPKLFRLGVESLKYVDDESIGQGPERPTGRAGRANALPRDVPDSIRFLESRLEEISEKSVTIDALADRVKGLSIQELLARVDTLEGKVGRTSSHKLRDSLTSFIAHIEECVLELDSSQKTLLEMINGMLEDFQATVDVVRNEIVDVKTRLNLTMRTMANQALTGGAIPVSRVKISEPKPFCEARDVKTLENYIFNIEQYFRAMNTVIKKDKVTLATMHLSEDAKLWWRSWYVDIQEGHCTIDI</sequence>
<dbReference type="EMBL" id="SSTD01002800">
    <property type="protein sequence ID" value="TYK27399.1"/>
    <property type="molecule type" value="Genomic_DNA"/>
</dbReference>
<evidence type="ECO:0000313" key="1">
    <source>
        <dbReference type="EMBL" id="KAA0062485.1"/>
    </source>
</evidence>
<gene>
    <name evidence="2" type="ORF">E5676_scaffold325G00830</name>
    <name evidence="1" type="ORF">E6C27_scaffold130G00790</name>
</gene>
<proteinExistence type="predicted"/>
<accession>A0A5A7V9C8</accession>
<evidence type="ECO:0000313" key="2">
    <source>
        <dbReference type="EMBL" id="TYK27399.1"/>
    </source>
</evidence>
<evidence type="ECO:0000313" key="4">
    <source>
        <dbReference type="Proteomes" id="UP000321947"/>
    </source>
</evidence>
<evidence type="ECO:0000313" key="3">
    <source>
        <dbReference type="Proteomes" id="UP000321393"/>
    </source>
</evidence>
<dbReference type="Proteomes" id="UP000321393">
    <property type="component" value="Unassembled WGS sequence"/>
</dbReference>
<dbReference type="OrthoDB" id="6475849at2759"/>
<name>A0A5A7V9C8_CUCMM</name>
<protein>
    <recommendedName>
        <fullName evidence="5">Senescence-specific cysteine protease sag39</fullName>
    </recommendedName>
</protein>
<dbReference type="AlphaFoldDB" id="A0A5A7V9C8"/>
<dbReference type="EMBL" id="SSTE01004567">
    <property type="protein sequence ID" value="KAA0062485.1"/>
    <property type="molecule type" value="Genomic_DNA"/>
</dbReference>
<dbReference type="Proteomes" id="UP000321947">
    <property type="component" value="Unassembled WGS sequence"/>
</dbReference>